<evidence type="ECO:0000313" key="2">
    <source>
        <dbReference type="Proteomes" id="UP000178039"/>
    </source>
</evidence>
<dbReference type="AlphaFoldDB" id="A0A1F7JRI1"/>
<reference evidence="1 2" key="1">
    <citation type="journal article" date="2016" name="Nat. Commun.">
        <title>Thousands of microbial genomes shed light on interconnected biogeochemical processes in an aquifer system.</title>
        <authorList>
            <person name="Anantharaman K."/>
            <person name="Brown C.T."/>
            <person name="Hug L.A."/>
            <person name="Sharon I."/>
            <person name="Castelle C.J."/>
            <person name="Probst A.J."/>
            <person name="Thomas B.C."/>
            <person name="Singh A."/>
            <person name="Wilkins M.J."/>
            <person name="Karaoz U."/>
            <person name="Brodie E.L."/>
            <person name="Williams K.H."/>
            <person name="Hubbard S.S."/>
            <person name="Banfield J.F."/>
        </authorList>
    </citation>
    <scope>NUCLEOTIDE SEQUENCE [LARGE SCALE GENOMIC DNA]</scope>
</reference>
<organism evidence="1 2">
    <name type="scientific">Candidatus Roizmanbacteria bacterium RIFCSPLOWO2_02_FULL_41_9</name>
    <dbReference type="NCBI Taxonomy" id="1802077"/>
    <lineage>
        <taxon>Bacteria</taxon>
        <taxon>Candidatus Roizmaniibacteriota</taxon>
    </lineage>
</organism>
<proteinExistence type="predicted"/>
<sequence length="64" mass="7655">MIKSVYELFQINLRRFSWGLLTRDWDEVRKPNLVIEVGEDGFWPNNTSADVKFLHVKVSNFKRN</sequence>
<dbReference type="Proteomes" id="UP000178039">
    <property type="component" value="Unassembled WGS sequence"/>
</dbReference>
<dbReference type="EMBL" id="MGBB01000021">
    <property type="protein sequence ID" value="OGK58187.1"/>
    <property type="molecule type" value="Genomic_DNA"/>
</dbReference>
<protein>
    <submittedName>
        <fullName evidence="1">Uncharacterized protein</fullName>
    </submittedName>
</protein>
<comment type="caution">
    <text evidence="1">The sequence shown here is derived from an EMBL/GenBank/DDBJ whole genome shotgun (WGS) entry which is preliminary data.</text>
</comment>
<evidence type="ECO:0000313" key="1">
    <source>
        <dbReference type="EMBL" id="OGK58187.1"/>
    </source>
</evidence>
<accession>A0A1F7JRI1</accession>
<gene>
    <name evidence="1" type="ORF">A3H86_02960</name>
</gene>
<name>A0A1F7JRI1_9BACT</name>